<dbReference type="InParanoid" id="A0A1X7V7P1"/>
<accession>A0A1X7V7P1</accession>
<evidence type="ECO:0000313" key="1">
    <source>
        <dbReference type="EnsemblMetazoa" id="Aqu2.1.36016_001"/>
    </source>
</evidence>
<protein>
    <submittedName>
        <fullName evidence="1">Uncharacterized protein</fullName>
    </submittedName>
</protein>
<dbReference type="EnsemblMetazoa" id="Aqu2.1.36016_001">
    <property type="protein sequence ID" value="Aqu2.1.36016_001"/>
    <property type="gene ID" value="Aqu2.1.36016"/>
</dbReference>
<proteinExistence type="predicted"/>
<name>A0A1X7V7P1_AMPQE</name>
<dbReference type="AlphaFoldDB" id="A0A1X7V7P1"/>
<sequence length="72" mass="7824">MPKVKLHYTLEGDTSVIATLSANISKMEFIFRGLPGAPENYKPTKLETADGSPITDYSLPPPDTVYVVGIKV</sequence>
<organism evidence="1">
    <name type="scientific">Amphimedon queenslandica</name>
    <name type="common">Sponge</name>
    <dbReference type="NCBI Taxonomy" id="400682"/>
    <lineage>
        <taxon>Eukaryota</taxon>
        <taxon>Metazoa</taxon>
        <taxon>Porifera</taxon>
        <taxon>Demospongiae</taxon>
        <taxon>Heteroscleromorpha</taxon>
        <taxon>Haplosclerida</taxon>
        <taxon>Niphatidae</taxon>
        <taxon>Amphimedon</taxon>
    </lineage>
</organism>
<reference evidence="1" key="1">
    <citation type="submission" date="2017-05" db="UniProtKB">
        <authorList>
            <consortium name="EnsemblMetazoa"/>
        </authorList>
    </citation>
    <scope>IDENTIFICATION</scope>
</reference>